<dbReference type="AlphaFoldDB" id="A0A8J5PBR4"/>
<proteinExistence type="predicted"/>
<evidence type="ECO:0000313" key="1">
    <source>
        <dbReference type="EMBL" id="KAG7420790.1"/>
    </source>
</evidence>
<accession>A0A8J5PBR4</accession>
<dbReference type="Proteomes" id="UP000694050">
    <property type="component" value="Unassembled WGS sequence"/>
</dbReference>
<organism evidence="1 2">
    <name type="scientific">Fusarium oxysporum f. sp. rapae</name>
    <dbReference type="NCBI Taxonomy" id="485398"/>
    <lineage>
        <taxon>Eukaryota</taxon>
        <taxon>Fungi</taxon>
        <taxon>Dikarya</taxon>
        <taxon>Ascomycota</taxon>
        <taxon>Pezizomycotina</taxon>
        <taxon>Sordariomycetes</taxon>
        <taxon>Hypocreomycetidae</taxon>
        <taxon>Hypocreales</taxon>
        <taxon>Nectriaceae</taxon>
        <taxon>Fusarium</taxon>
        <taxon>Fusarium oxysporum species complex</taxon>
    </lineage>
</organism>
<evidence type="ECO:0000313" key="2">
    <source>
        <dbReference type="Proteomes" id="UP000694050"/>
    </source>
</evidence>
<sequence length="102" mass="11281">MSSTQEDPPNSYMITEGDDFVPKNAMWTCNEGTGYGSNNKKCGGRNEDIEHKTCSKCGKKRGDGATADLGQKTSTSGERGRFWMLYPNKDGSENWTTNFIDP</sequence>
<protein>
    <submittedName>
        <fullName evidence="1">Uncharacterized protein</fullName>
    </submittedName>
</protein>
<dbReference type="EMBL" id="JAELUQ010000001">
    <property type="protein sequence ID" value="KAG7420790.1"/>
    <property type="molecule type" value="Genomic_DNA"/>
</dbReference>
<comment type="caution">
    <text evidence="1">The sequence shown here is derived from an EMBL/GenBank/DDBJ whole genome shotgun (WGS) entry which is preliminary data.</text>
</comment>
<reference evidence="1" key="1">
    <citation type="submission" date="2021-04" db="EMBL/GenBank/DDBJ databases">
        <title>First draft genome resource for Brassicaceae pathogens Fusarium oxysporum f. sp. raphani and Fusarium oxysporum f. sp. rapae.</title>
        <authorList>
            <person name="Asai S."/>
        </authorList>
    </citation>
    <scope>NUCLEOTIDE SEQUENCE</scope>
    <source>
        <strain evidence="1">Tf1208</strain>
    </source>
</reference>
<gene>
    <name evidence="1" type="ORF">Forpe1208_v000194</name>
</gene>
<name>A0A8J5PBR4_FUSOX</name>